<dbReference type="Gene3D" id="1.25.40.10">
    <property type="entry name" value="Tetratricopeptide repeat domain"/>
    <property type="match status" value="1"/>
</dbReference>
<dbReference type="PANTHER" id="PTHR47924:SF205">
    <property type="entry name" value="PPR CONTAINING PLANT-LIKE PROTEIN"/>
    <property type="match status" value="1"/>
</dbReference>
<comment type="caution">
    <text evidence="1">The sequence shown here is derived from an EMBL/GenBank/DDBJ whole genome shotgun (WGS) entry which is preliminary data.</text>
</comment>
<dbReference type="PANTHER" id="PTHR47924">
    <property type="entry name" value="PENTATRICOPEPTIDE REPEAT-CONTAINING PROTEIN"/>
    <property type="match status" value="1"/>
</dbReference>
<dbReference type="Proteomes" id="UP000663844">
    <property type="component" value="Unassembled WGS sequence"/>
</dbReference>
<organism evidence="1 5">
    <name type="scientific">Adineta steineri</name>
    <dbReference type="NCBI Taxonomy" id="433720"/>
    <lineage>
        <taxon>Eukaryota</taxon>
        <taxon>Metazoa</taxon>
        <taxon>Spiralia</taxon>
        <taxon>Gnathifera</taxon>
        <taxon>Rotifera</taxon>
        <taxon>Eurotatoria</taxon>
        <taxon>Bdelloidea</taxon>
        <taxon>Adinetida</taxon>
        <taxon>Adinetidae</taxon>
        <taxon>Adineta</taxon>
    </lineage>
</organism>
<evidence type="ECO:0000313" key="1">
    <source>
        <dbReference type="EMBL" id="CAF1221969.1"/>
    </source>
</evidence>
<dbReference type="InterPro" id="IPR002885">
    <property type="entry name" value="PPR_rpt"/>
</dbReference>
<evidence type="ECO:0000313" key="5">
    <source>
        <dbReference type="Proteomes" id="UP000663860"/>
    </source>
</evidence>
<proteinExistence type="predicted"/>
<dbReference type="InterPro" id="IPR011990">
    <property type="entry name" value="TPR-like_helical_dom_sf"/>
</dbReference>
<dbReference type="Proteomes" id="UP000663860">
    <property type="component" value="Unassembled WGS sequence"/>
</dbReference>
<dbReference type="Proteomes" id="UP000663845">
    <property type="component" value="Unassembled WGS sequence"/>
</dbReference>
<dbReference type="EMBL" id="CAJOAZ010000349">
    <property type="protein sequence ID" value="CAF3623951.1"/>
    <property type="molecule type" value="Genomic_DNA"/>
</dbReference>
<name>A0A814XXQ5_9BILA</name>
<dbReference type="Proteomes" id="UP000663868">
    <property type="component" value="Unassembled WGS sequence"/>
</dbReference>
<reference evidence="1" key="1">
    <citation type="submission" date="2021-02" db="EMBL/GenBank/DDBJ databases">
        <authorList>
            <person name="Nowell W R."/>
        </authorList>
    </citation>
    <scope>NUCLEOTIDE SEQUENCE</scope>
</reference>
<protein>
    <submittedName>
        <fullName evidence="1">Uncharacterized protein</fullName>
    </submittedName>
</protein>
<evidence type="ECO:0000313" key="4">
    <source>
        <dbReference type="EMBL" id="CAF4087946.1"/>
    </source>
</evidence>
<accession>A0A814XXQ5</accession>
<sequence length="204" mass="23211">MKKLNDKKEFKKAIDLFSKAEEKFNETISALSINQVLRCFTNKRDFQGVSLIHFYMDFGNVNVAEELFNKSKTKTIFMCGAIMKENKAIDLFHEIKNPDEVNIILLFNACAQLANKEALHLTEKVLKQIHESFKSNPRLSTSLLDALMKCGGGVADAQLLFSKSKNKAVPMMNGFNKDNKYSKILDLFNEMKINCIQGDVFINL</sequence>
<dbReference type="Pfam" id="PF01535">
    <property type="entry name" value="PPR"/>
    <property type="match status" value="1"/>
</dbReference>
<evidence type="ECO:0000313" key="3">
    <source>
        <dbReference type="EMBL" id="CAF3623951.1"/>
    </source>
</evidence>
<gene>
    <name evidence="1" type="ORF">IZO911_LOCUS29761</name>
    <name evidence="2" type="ORF">JYZ213_LOCUS32740</name>
    <name evidence="4" type="ORF">KXQ929_LOCUS33775</name>
    <name evidence="3" type="ORF">OXD698_LOCUS7583</name>
</gene>
<evidence type="ECO:0000313" key="2">
    <source>
        <dbReference type="EMBL" id="CAF1308902.1"/>
    </source>
</evidence>
<dbReference type="AlphaFoldDB" id="A0A814XXQ5"/>
<dbReference type="EMBL" id="CAJNOE010000451">
    <property type="protein sequence ID" value="CAF1221969.1"/>
    <property type="molecule type" value="Genomic_DNA"/>
</dbReference>
<dbReference type="EMBL" id="CAJNOG010000595">
    <property type="protein sequence ID" value="CAF1308902.1"/>
    <property type="molecule type" value="Genomic_DNA"/>
</dbReference>
<dbReference type="EMBL" id="CAJOBB010004412">
    <property type="protein sequence ID" value="CAF4087946.1"/>
    <property type="molecule type" value="Genomic_DNA"/>
</dbReference>